<dbReference type="Pfam" id="PF17921">
    <property type="entry name" value="Integrase_H2C2"/>
    <property type="match status" value="1"/>
</dbReference>
<keyword evidence="4" id="KW-0540">Nuclease</keyword>
<dbReference type="SUPFAM" id="SSF56672">
    <property type="entry name" value="DNA/RNA polymerases"/>
    <property type="match status" value="1"/>
</dbReference>
<dbReference type="InterPro" id="IPR041588">
    <property type="entry name" value="Integrase_H2C2"/>
</dbReference>
<dbReference type="InterPro" id="IPR001584">
    <property type="entry name" value="Integrase_cat-core"/>
</dbReference>
<dbReference type="FunFam" id="1.10.340.70:FF:000001">
    <property type="entry name" value="Retrovirus-related Pol polyprotein from transposon gypsy-like Protein"/>
    <property type="match status" value="1"/>
</dbReference>
<reference evidence="10" key="1">
    <citation type="journal article" date="2020" name="bioRxiv">
        <title>Chromosome-level reference genome of the European wasp spider Argiope bruennichi: a resource for studies on range expansion and evolutionary adaptation.</title>
        <authorList>
            <person name="Sheffer M.M."/>
            <person name="Hoppe A."/>
            <person name="Krehenwinkel H."/>
            <person name="Uhl G."/>
            <person name="Kuss A.W."/>
            <person name="Jensen L."/>
            <person name="Jensen C."/>
            <person name="Gillespie R.G."/>
            <person name="Hoff K.J."/>
            <person name="Prost S."/>
        </authorList>
    </citation>
    <scope>NUCLEOTIDE SEQUENCE</scope>
</reference>
<dbReference type="InterPro" id="IPR036397">
    <property type="entry name" value="RNaseH_sf"/>
</dbReference>
<feature type="compositionally biased region" description="Basic and acidic residues" evidence="8">
    <location>
        <begin position="550"/>
        <end position="571"/>
    </location>
</feature>
<dbReference type="InterPro" id="IPR050951">
    <property type="entry name" value="Retrovirus_Pol_polyprotein"/>
</dbReference>
<dbReference type="GO" id="GO:0016787">
    <property type="term" value="F:hydrolase activity"/>
    <property type="evidence" value="ECO:0007669"/>
    <property type="project" value="UniProtKB-KW"/>
</dbReference>
<gene>
    <name evidence="10" type="ORF">HNY73_005086</name>
</gene>
<dbReference type="GO" id="GO:0042575">
    <property type="term" value="C:DNA polymerase complex"/>
    <property type="evidence" value="ECO:0007669"/>
    <property type="project" value="UniProtKB-ARBA"/>
</dbReference>
<dbReference type="InterPro" id="IPR043502">
    <property type="entry name" value="DNA/RNA_pol_sf"/>
</dbReference>
<feature type="region of interest" description="Disordered" evidence="8">
    <location>
        <begin position="545"/>
        <end position="571"/>
    </location>
</feature>
<feature type="domain" description="Integrase catalytic" evidence="9">
    <location>
        <begin position="440"/>
        <end position="617"/>
    </location>
</feature>
<dbReference type="GO" id="GO:0015074">
    <property type="term" value="P:DNA integration"/>
    <property type="evidence" value="ECO:0007669"/>
    <property type="project" value="InterPro"/>
</dbReference>
<dbReference type="GO" id="GO:0004519">
    <property type="term" value="F:endonuclease activity"/>
    <property type="evidence" value="ECO:0007669"/>
    <property type="project" value="UniProtKB-KW"/>
</dbReference>
<dbReference type="InterPro" id="IPR041373">
    <property type="entry name" value="RT_RNaseH"/>
</dbReference>
<name>A0A8T0FFB1_ARGBR</name>
<accession>A0A8T0FFB1</accession>
<evidence type="ECO:0000256" key="1">
    <source>
        <dbReference type="ARBA" id="ARBA00012493"/>
    </source>
</evidence>
<dbReference type="GO" id="GO:0003964">
    <property type="term" value="F:RNA-directed DNA polymerase activity"/>
    <property type="evidence" value="ECO:0007669"/>
    <property type="project" value="UniProtKB-KW"/>
</dbReference>
<keyword evidence="7" id="KW-0695">RNA-directed DNA polymerase</keyword>
<evidence type="ECO:0000256" key="2">
    <source>
        <dbReference type="ARBA" id="ARBA00022679"/>
    </source>
</evidence>
<dbReference type="PANTHER" id="PTHR37984">
    <property type="entry name" value="PROTEIN CBG26694"/>
    <property type="match status" value="1"/>
</dbReference>
<evidence type="ECO:0000256" key="7">
    <source>
        <dbReference type="ARBA" id="ARBA00022918"/>
    </source>
</evidence>
<keyword evidence="6" id="KW-0378">Hydrolase</keyword>
<dbReference type="Gene3D" id="2.40.70.10">
    <property type="entry name" value="Acid Proteases"/>
    <property type="match status" value="1"/>
</dbReference>
<evidence type="ECO:0000259" key="9">
    <source>
        <dbReference type="PROSITE" id="PS50994"/>
    </source>
</evidence>
<dbReference type="InterPro" id="IPR012337">
    <property type="entry name" value="RNaseH-like_sf"/>
</dbReference>
<proteinExistence type="predicted"/>
<comment type="caution">
    <text evidence="10">The sequence shown here is derived from an EMBL/GenBank/DDBJ whole genome shotgun (WGS) entry which is preliminary data.</text>
</comment>
<dbReference type="InterPro" id="IPR021109">
    <property type="entry name" value="Peptidase_aspartic_dom_sf"/>
</dbReference>
<dbReference type="PROSITE" id="PS50994">
    <property type="entry name" value="INTEGRASE"/>
    <property type="match status" value="1"/>
</dbReference>
<feature type="compositionally biased region" description="Basic residues" evidence="8">
    <location>
        <begin position="665"/>
        <end position="674"/>
    </location>
</feature>
<reference evidence="10" key="2">
    <citation type="submission" date="2020-06" db="EMBL/GenBank/DDBJ databases">
        <authorList>
            <person name="Sheffer M."/>
        </authorList>
    </citation>
    <scope>NUCLEOTIDE SEQUENCE</scope>
</reference>
<sequence length="674" mass="76384">MAFLAQSTIDDLKALAMDLGIEVTNDMTFFNIKDLITKSASYDVNFCKTRLAFIQNKVEEVKAAEVKRVEKERVFDINLFTFESLTFPKSLIVLKICGVGSAACADTGASHSIAGEKLFHILQSKKVKFESKTISVTLADGTQSNVAALTTIVNLEVESKELVVLPEAKGNRTLLGTDFLQSVEIVLDVPDGKWHFCDKLRIQYSFYKVPSNNENCLVADSKEKIAETSSSIQVPKTSSTINLRSDEELKQPNRSKPFRIRTNASSCALGAVLTQGEDPEEHVIEYASRLLIPAEQNFSTTEREALAVVWALEKFRGYVENQEIIIESDHKPLKWLMSIKSPSGRLARWALQIQSTILCRYSPEVETEEAQFVVPVQKRERVLQEYHDVPTAGHYGAEGNYNKVSCRYYFPGMWKYIVEYVKHCQDCNRYKPSNQKSTGLLRTPVYAQRLETLAIDLFGPLPETSSNKKWNFLVEDTSTKWVELFALEEATSVNCAKTLVEEVFVRYGLPRRLISDNGSQFVSAVMQQTCNFLGIKQDLIPVYHPQYNPSERKNRDKKKPDSPHESEQSARLTAEIKDHVEQKQDKRKAYYDRRRRQVFYKPVVTNRSPTTCEIADPAKPDEVLGTYHSSALRAYELPVATNSGIVAPLLRRGRSKKFRADSLPRRRASQRGSL</sequence>
<dbReference type="Gene3D" id="1.10.340.70">
    <property type="match status" value="1"/>
</dbReference>
<evidence type="ECO:0000313" key="10">
    <source>
        <dbReference type="EMBL" id="KAF8789997.1"/>
    </source>
</evidence>
<evidence type="ECO:0000256" key="8">
    <source>
        <dbReference type="SAM" id="MobiDB-lite"/>
    </source>
</evidence>
<dbReference type="CDD" id="cd09274">
    <property type="entry name" value="RNase_HI_RT_Ty3"/>
    <property type="match status" value="1"/>
</dbReference>
<dbReference type="Gene3D" id="3.10.20.370">
    <property type="match status" value="1"/>
</dbReference>
<dbReference type="SUPFAM" id="SSF53098">
    <property type="entry name" value="Ribonuclease H-like"/>
    <property type="match status" value="1"/>
</dbReference>
<keyword evidence="3" id="KW-0548">Nucleotidyltransferase</keyword>
<keyword evidence="5" id="KW-0255">Endonuclease</keyword>
<evidence type="ECO:0000313" key="11">
    <source>
        <dbReference type="Proteomes" id="UP000807504"/>
    </source>
</evidence>
<protein>
    <recommendedName>
        <fullName evidence="1">RNA-directed DNA polymerase</fullName>
        <ecNumber evidence="1">2.7.7.49</ecNumber>
    </recommendedName>
</protein>
<dbReference type="Proteomes" id="UP000807504">
    <property type="component" value="Unassembled WGS sequence"/>
</dbReference>
<dbReference type="PANTHER" id="PTHR37984:SF5">
    <property type="entry name" value="PROTEIN NYNRIN-LIKE"/>
    <property type="match status" value="1"/>
</dbReference>
<dbReference type="EMBL" id="JABXBU010000011">
    <property type="protein sequence ID" value="KAF8789997.1"/>
    <property type="molecule type" value="Genomic_DNA"/>
</dbReference>
<organism evidence="10 11">
    <name type="scientific">Argiope bruennichi</name>
    <name type="common">Wasp spider</name>
    <name type="synonym">Aranea bruennichi</name>
    <dbReference type="NCBI Taxonomy" id="94029"/>
    <lineage>
        <taxon>Eukaryota</taxon>
        <taxon>Metazoa</taxon>
        <taxon>Ecdysozoa</taxon>
        <taxon>Arthropoda</taxon>
        <taxon>Chelicerata</taxon>
        <taxon>Arachnida</taxon>
        <taxon>Araneae</taxon>
        <taxon>Araneomorphae</taxon>
        <taxon>Entelegynae</taxon>
        <taxon>Araneoidea</taxon>
        <taxon>Araneidae</taxon>
        <taxon>Argiope</taxon>
    </lineage>
</organism>
<keyword evidence="2" id="KW-0808">Transferase</keyword>
<feature type="region of interest" description="Disordered" evidence="8">
    <location>
        <begin position="655"/>
        <end position="674"/>
    </location>
</feature>
<dbReference type="FunFam" id="3.10.20.370:FF:000001">
    <property type="entry name" value="Retrovirus-related Pol polyprotein from transposon 17.6-like protein"/>
    <property type="match status" value="1"/>
</dbReference>
<dbReference type="Pfam" id="PF17917">
    <property type="entry name" value="RT_RNaseH"/>
    <property type="match status" value="1"/>
</dbReference>
<dbReference type="GO" id="GO:0003676">
    <property type="term" value="F:nucleic acid binding"/>
    <property type="evidence" value="ECO:0007669"/>
    <property type="project" value="InterPro"/>
</dbReference>
<evidence type="ECO:0000256" key="6">
    <source>
        <dbReference type="ARBA" id="ARBA00022801"/>
    </source>
</evidence>
<evidence type="ECO:0000256" key="4">
    <source>
        <dbReference type="ARBA" id="ARBA00022722"/>
    </source>
</evidence>
<keyword evidence="11" id="KW-1185">Reference proteome</keyword>
<dbReference type="EC" id="2.7.7.49" evidence="1"/>
<dbReference type="AlphaFoldDB" id="A0A8T0FFB1"/>
<dbReference type="Pfam" id="PF00665">
    <property type="entry name" value="rve"/>
    <property type="match status" value="1"/>
</dbReference>
<dbReference type="Gene3D" id="3.30.420.10">
    <property type="entry name" value="Ribonuclease H-like superfamily/Ribonuclease H"/>
    <property type="match status" value="1"/>
</dbReference>
<evidence type="ECO:0000256" key="5">
    <source>
        <dbReference type="ARBA" id="ARBA00022759"/>
    </source>
</evidence>
<evidence type="ECO:0000256" key="3">
    <source>
        <dbReference type="ARBA" id="ARBA00022695"/>
    </source>
</evidence>